<evidence type="ECO:0000256" key="1">
    <source>
        <dbReference type="SAM" id="MobiDB-lite"/>
    </source>
</evidence>
<sequence length="281" mass="29140">MTNTNKSKGALPGRPSAATPRGRQAGGVPPPRAPRAASSSPAAAAAAAGARSPRGPCPGAAFPRPAHAAGSPRPPPRPPGRPGPLVPEPARAATCRGRRASQRPAAAILHFKPAALFRESTLTCEPYTRNRSAGRHTASAARRAPRSAEGRGVGGRGEARAPAADRGGEGGKQPAEAGPSRAHAVPARPHPAPRRALGSRTPRLPWGPTPASTLRIGALGGRAPPRPSVNRSPAPCPRWPRPLRLQSSNQVKNMSIKTSVKGRGETRPRRNTKRDPFKGMD</sequence>
<dbReference type="EMBL" id="CAJHUB010000788">
    <property type="protein sequence ID" value="CAD7693908.1"/>
    <property type="molecule type" value="Genomic_DNA"/>
</dbReference>
<feature type="region of interest" description="Disordered" evidence="1">
    <location>
        <begin position="1"/>
        <end position="281"/>
    </location>
</feature>
<evidence type="ECO:0000313" key="3">
    <source>
        <dbReference type="Proteomes" id="UP000645828"/>
    </source>
</evidence>
<accession>A0A811ZZU6</accession>
<reference evidence="2" key="1">
    <citation type="submission" date="2020-12" db="EMBL/GenBank/DDBJ databases">
        <authorList>
            <consortium name="Molecular Ecology Group"/>
        </authorList>
    </citation>
    <scope>NUCLEOTIDE SEQUENCE</scope>
    <source>
        <strain evidence="2">TBG_1078</strain>
    </source>
</reference>
<protein>
    <submittedName>
        <fullName evidence="2">(raccoon dog) hypothetical protein</fullName>
    </submittedName>
</protein>
<evidence type="ECO:0000313" key="2">
    <source>
        <dbReference type="EMBL" id="CAD7693908.1"/>
    </source>
</evidence>
<comment type="caution">
    <text evidence="2">The sequence shown here is derived from an EMBL/GenBank/DDBJ whole genome shotgun (WGS) entry which is preliminary data.</text>
</comment>
<feature type="compositionally biased region" description="Low complexity" evidence="1">
    <location>
        <begin position="34"/>
        <end position="71"/>
    </location>
</feature>
<dbReference type="Proteomes" id="UP000645828">
    <property type="component" value="Unassembled WGS sequence"/>
</dbReference>
<organism evidence="2 3">
    <name type="scientific">Nyctereutes procyonoides</name>
    <name type="common">Raccoon dog</name>
    <name type="synonym">Canis procyonoides</name>
    <dbReference type="NCBI Taxonomy" id="34880"/>
    <lineage>
        <taxon>Eukaryota</taxon>
        <taxon>Metazoa</taxon>
        <taxon>Chordata</taxon>
        <taxon>Craniata</taxon>
        <taxon>Vertebrata</taxon>
        <taxon>Euteleostomi</taxon>
        <taxon>Mammalia</taxon>
        <taxon>Eutheria</taxon>
        <taxon>Laurasiatheria</taxon>
        <taxon>Carnivora</taxon>
        <taxon>Caniformia</taxon>
        <taxon>Canidae</taxon>
        <taxon>Nyctereutes</taxon>
    </lineage>
</organism>
<proteinExistence type="predicted"/>
<feature type="compositionally biased region" description="Basic and acidic residues" evidence="1">
    <location>
        <begin position="262"/>
        <end position="281"/>
    </location>
</feature>
<gene>
    <name evidence="2" type="ORF">NYPRO_LOCUS26700</name>
</gene>
<keyword evidence="3" id="KW-1185">Reference proteome</keyword>
<dbReference type="AlphaFoldDB" id="A0A811ZZU6"/>
<feature type="compositionally biased region" description="Pro residues" evidence="1">
    <location>
        <begin position="72"/>
        <end position="87"/>
    </location>
</feature>
<name>A0A811ZZU6_NYCPR</name>
<feature type="compositionally biased region" description="Polar residues" evidence="1">
    <location>
        <begin position="245"/>
        <end position="258"/>
    </location>
</feature>